<sequence length="217" mass="25079">MHSAPICPACRSVLMTAEHLKLKIDVKNYNLSEGEHKNPEFKKMNPQYTVPTIDDNGFYLYESRAVLAYMMNKYAPDSPVYPKDPAERATVDRMLYFDIGTLYRTQWAVMAPMAFRNEPANPEKMKAFEDTLVLLDEFLNKTAYVAGNHITIADFAIISTLATIQVFLDFSFDKYPRISSWMSKLKKEIPSYEEINEIPVKKHKEYLLAKRRQSSSI</sequence>
<dbReference type="SUPFAM" id="SSF52833">
    <property type="entry name" value="Thioredoxin-like"/>
    <property type="match status" value="1"/>
</dbReference>
<dbReference type="GO" id="GO:0006749">
    <property type="term" value="P:glutathione metabolic process"/>
    <property type="evidence" value="ECO:0007669"/>
    <property type="project" value="TreeGrafter"/>
</dbReference>
<feature type="domain" description="GST C-terminal" evidence="3">
    <location>
        <begin position="84"/>
        <end position="208"/>
    </location>
</feature>
<dbReference type="PANTHER" id="PTHR43969:SF9">
    <property type="entry name" value="GLUTATHIONE S TRANSFERASE D10, ISOFORM A-RELATED"/>
    <property type="match status" value="1"/>
</dbReference>
<dbReference type="FunFam" id="1.20.1050.10:FF:000007">
    <property type="entry name" value="Glutathione S-transferase 1-1"/>
    <property type="match status" value="1"/>
</dbReference>
<dbReference type="EMBL" id="IAAA01010424">
    <property type="protein sequence ID" value="LAA05775.1"/>
    <property type="molecule type" value="mRNA"/>
</dbReference>
<dbReference type="PROSITE" id="PS50404">
    <property type="entry name" value="GST_NTER"/>
    <property type="match status" value="1"/>
</dbReference>
<dbReference type="SFLD" id="SFLDG00358">
    <property type="entry name" value="Main_(cytGST)"/>
    <property type="match status" value="1"/>
</dbReference>
<dbReference type="Pfam" id="PF13417">
    <property type="entry name" value="GST_N_3"/>
    <property type="match status" value="1"/>
</dbReference>
<dbReference type="CDD" id="cd03177">
    <property type="entry name" value="GST_C_Delta_Epsilon"/>
    <property type="match status" value="1"/>
</dbReference>
<dbReference type="Pfam" id="PF00043">
    <property type="entry name" value="GST_C"/>
    <property type="match status" value="1"/>
</dbReference>
<evidence type="ECO:0000259" key="3">
    <source>
        <dbReference type="PROSITE" id="PS50405"/>
    </source>
</evidence>
<evidence type="ECO:0000313" key="4">
    <source>
        <dbReference type="EMBL" id="LAA05775.1"/>
    </source>
</evidence>
<dbReference type="OrthoDB" id="2309723at2759"/>
<dbReference type="Gene3D" id="1.20.1050.10">
    <property type="match status" value="1"/>
</dbReference>
<dbReference type="InterPro" id="IPR004046">
    <property type="entry name" value="GST_C"/>
</dbReference>
<dbReference type="InterPro" id="IPR036249">
    <property type="entry name" value="Thioredoxin-like_sf"/>
</dbReference>
<proteinExistence type="evidence at transcript level"/>
<dbReference type="InterPro" id="IPR010987">
    <property type="entry name" value="Glutathione-S-Trfase_C-like"/>
</dbReference>
<protein>
    <submittedName>
        <fullName evidence="4">Glutathione S-transferase 1, isoform C</fullName>
    </submittedName>
</protein>
<evidence type="ECO:0000259" key="2">
    <source>
        <dbReference type="PROSITE" id="PS50404"/>
    </source>
</evidence>
<dbReference type="FunFam" id="3.40.30.10:FF:000034">
    <property type="entry name" value="glutathione S-transferase 1"/>
    <property type="match status" value="1"/>
</dbReference>
<name>A0A2L2YEY6_PARTP</name>
<comment type="subunit">
    <text evidence="1">Homodimer.</text>
</comment>
<accession>A0A2L2YEY6</accession>
<dbReference type="InterPro" id="IPR004045">
    <property type="entry name" value="Glutathione_S-Trfase_N"/>
</dbReference>
<dbReference type="InterPro" id="IPR036282">
    <property type="entry name" value="Glutathione-S-Trfase_C_sf"/>
</dbReference>
<dbReference type="PROSITE" id="PS50405">
    <property type="entry name" value="GST_CTER"/>
    <property type="match status" value="1"/>
</dbReference>
<dbReference type="SUPFAM" id="SSF47616">
    <property type="entry name" value="GST C-terminal domain-like"/>
    <property type="match status" value="1"/>
</dbReference>
<dbReference type="PANTHER" id="PTHR43969">
    <property type="entry name" value="GLUTATHIONE S TRANSFERASE D10, ISOFORM A-RELATED"/>
    <property type="match status" value="1"/>
</dbReference>
<dbReference type="Gene3D" id="3.40.30.10">
    <property type="entry name" value="Glutaredoxin"/>
    <property type="match status" value="1"/>
</dbReference>
<dbReference type="SFLD" id="SFLDS00019">
    <property type="entry name" value="Glutathione_Transferase_(cytos"/>
    <property type="match status" value="1"/>
</dbReference>
<organism evidence="4">
    <name type="scientific">Parasteatoda tepidariorum</name>
    <name type="common">Common house spider</name>
    <name type="synonym">Achaearanea tepidariorum</name>
    <dbReference type="NCBI Taxonomy" id="114398"/>
    <lineage>
        <taxon>Eukaryota</taxon>
        <taxon>Metazoa</taxon>
        <taxon>Ecdysozoa</taxon>
        <taxon>Arthropoda</taxon>
        <taxon>Chelicerata</taxon>
        <taxon>Arachnida</taxon>
        <taxon>Araneae</taxon>
        <taxon>Araneomorphae</taxon>
        <taxon>Entelegynae</taxon>
        <taxon>Araneoidea</taxon>
        <taxon>Theridiidae</taxon>
        <taxon>Parasteatoda</taxon>
    </lineage>
</organism>
<dbReference type="InterPro" id="IPR040079">
    <property type="entry name" value="Glutathione_S-Trfase"/>
</dbReference>
<evidence type="ECO:0000256" key="1">
    <source>
        <dbReference type="ARBA" id="ARBA00011738"/>
    </source>
</evidence>
<reference evidence="4" key="1">
    <citation type="journal article" date="2016" name="Mol. Ecol. Resour.">
        <title>Evaluation of the impact of RNA preservation methods of spiders for de novo transcriptome assembly.</title>
        <authorList>
            <person name="Kono N."/>
            <person name="Nakamura H."/>
            <person name="Ito Y."/>
            <person name="Tomita M."/>
            <person name="Arakawa K."/>
        </authorList>
    </citation>
    <scope>NUCLEOTIDE SEQUENCE</scope>
    <source>
        <tissue evidence="4">Whole body</tissue>
    </source>
</reference>
<keyword evidence="4" id="KW-0808">Transferase</keyword>
<dbReference type="GO" id="GO:0004364">
    <property type="term" value="F:glutathione transferase activity"/>
    <property type="evidence" value="ECO:0007669"/>
    <property type="project" value="TreeGrafter"/>
</dbReference>
<dbReference type="AlphaFoldDB" id="A0A2L2YEY6"/>
<feature type="domain" description="GST N-terminal" evidence="2">
    <location>
        <begin position="1"/>
        <end position="78"/>
    </location>
</feature>